<evidence type="ECO:0000313" key="4">
    <source>
        <dbReference type="Proteomes" id="UP000193689"/>
    </source>
</evidence>
<gene>
    <name evidence="3" type="ORF">BCR38DRAFT_396713</name>
</gene>
<dbReference type="Proteomes" id="UP000193689">
    <property type="component" value="Unassembled WGS sequence"/>
</dbReference>
<feature type="signal peptide" evidence="1">
    <location>
        <begin position="1"/>
        <end position="17"/>
    </location>
</feature>
<evidence type="ECO:0000313" key="3">
    <source>
        <dbReference type="EMBL" id="ORY61664.1"/>
    </source>
</evidence>
<accession>A0A1Y2DR95</accession>
<keyword evidence="4" id="KW-1185">Reference proteome</keyword>
<evidence type="ECO:0000256" key="1">
    <source>
        <dbReference type="SAM" id="SignalP"/>
    </source>
</evidence>
<name>A0A1Y2DR95_9PEZI</name>
<dbReference type="InParanoid" id="A0A1Y2DR95"/>
<dbReference type="Pfam" id="PF13810">
    <property type="entry name" value="DUF4185"/>
    <property type="match status" value="1"/>
</dbReference>
<comment type="caution">
    <text evidence="3">The sequence shown here is derived from an EMBL/GenBank/DDBJ whole genome shotgun (WGS) entry which is preliminary data.</text>
</comment>
<organism evidence="3 4">
    <name type="scientific">Pseudomassariella vexata</name>
    <dbReference type="NCBI Taxonomy" id="1141098"/>
    <lineage>
        <taxon>Eukaryota</taxon>
        <taxon>Fungi</taxon>
        <taxon>Dikarya</taxon>
        <taxon>Ascomycota</taxon>
        <taxon>Pezizomycotina</taxon>
        <taxon>Sordariomycetes</taxon>
        <taxon>Xylariomycetidae</taxon>
        <taxon>Amphisphaeriales</taxon>
        <taxon>Pseudomassariaceae</taxon>
        <taxon>Pseudomassariella</taxon>
    </lineage>
</organism>
<evidence type="ECO:0000259" key="2">
    <source>
        <dbReference type="Pfam" id="PF13810"/>
    </source>
</evidence>
<dbReference type="AlphaFoldDB" id="A0A1Y2DR95"/>
<dbReference type="OrthoDB" id="2583188at2759"/>
<dbReference type="RefSeq" id="XP_040713741.1">
    <property type="nucleotide sequence ID" value="XM_040857653.1"/>
</dbReference>
<dbReference type="GeneID" id="63773865"/>
<protein>
    <recommendedName>
        <fullName evidence="2">DUF4185 domain-containing protein</fullName>
    </recommendedName>
</protein>
<dbReference type="EMBL" id="MCFJ01000010">
    <property type="protein sequence ID" value="ORY61664.1"/>
    <property type="molecule type" value="Genomic_DNA"/>
</dbReference>
<feature type="domain" description="DUF4185" evidence="2">
    <location>
        <begin position="209"/>
        <end position="367"/>
    </location>
</feature>
<dbReference type="InterPro" id="IPR025442">
    <property type="entry name" value="DUF4185"/>
</dbReference>
<reference evidence="3 4" key="1">
    <citation type="submission" date="2016-07" db="EMBL/GenBank/DDBJ databases">
        <title>Pervasive Adenine N6-methylation of Active Genes in Fungi.</title>
        <authorList>
            <consortium name="DOE Joint Genome Institute"/>
            <person name="Mondo S.J."/>
            <person name="Dannebaum R.O."/>
            <person name="Kuo R.C."/>
            <person name="Labutti K."/>
            <person name="Haridas S."/>
            <person name="Kuo A."/>
            <person name="Salamov A."/>
            <person name="Ahrendt S.R."/>
            <person name="Lipzen A."/>
            <person name="Sullivan W."/>
            <person name="Andreopoulos W.B."/>
            <person name="Clum A."/>
            <person name="Lindquist E."/>
            <person name="Daum C."/>
            <person name="Ramamoorthy G.K."/>
            <person name="Gryganskyi A."/>
            <person name="Culley D."/>
            <person name="Magnuson J.K."/>
            <person name="James T.Y."/>
            <person name="O'Malley M.A."/>
            <person name="Stajich J.E."/>
            <person name="Spatafora J.W."/>
            <person name="Visel A."/>
            <person name="Grigoriev I.V."/>
        </authorList>
    </citation>
    <scope>NUCLEOTIDE SEQUENCE [LARGE SCALE GENOMIC DNA]</scope>
    <source>
        <strain evidence="3 4">CBS 129021</strain>
    </source>
</reference>
<keyword evidence="1" id="KW-0732">Signal</keyword>
<proteinExistence type="predicted"/>
<feature type="chain" id="PRO_5013277004" description="DUF4185 domain-containing protein" evidence="1">
    <location>
        <begin position="18"/>
        <end position="374"/>
    </location>
</feature>
<sequence length="374" mass="41014">MLTKTLLSSLSITAALASPLSKRARDNTQAAGTNPIKFTTQFLGNQVAENSCSHRDLGFTGKIKDKWYAVWGDALWCAAGVSDPEKDTSGFHGMVRDAVSVVTGDPLKVHDLNLNKDSPVPHQNQFVPFNTAWGETNMFGFGGTSLCEVDYNSATGVVFYLVNANEQGLKGAGVGKVEVLNGTPTVTKRFGSNGFWWDQSQFPRYGDVAAYRDENSDFIYAWGGPPTRFSGDFVQGGYNYLTRVKASSAFDMSQYEYYYGASGGWIKNKPHDQFGADVAVFWNVGQGQMVYSQFYKCYIFVHLGPGSSDVFLRTATKLEGPWTPDVKVFHATPNNGGLVYAGVAHPYLDTSGQTLVISYTNNNKIEVIKVKFSK</sequence>